<dbReference type="Proteomes" id="UP000887566">
    <property type="component" value="Unplaced"/>
</dbReference>
<feature type="compositionally biased region" description="Low complexity" evidence="1">
    <location>
        <begin position="83"/>
        <end position="94"/>
    </location>
</feature>
<reference evidence="3" key="1">
    <citation type="submission" date="2022-11" db="UniProtKB">
        <authorList>
            <consortium name="WormBaseParasite"/>
        </authorList>
    </citation>
    <scope>IDENTIFICATION</scope>
</reference>
<protein>
    <submittedName>
        <fullName evidence="3">Uncharacterized protein</fullName>
    </submittedName>
</protein>
<name>A0A914WP13_9BILA</name>
<feature type="region of interest" description="Disordered" evidence="1">
    <location>
        <begin position="48"/>
        <end position="122"/>
    </location>
</feature>
<evidence type="ECO:0000256" key="1">
    <source>
        <dbReference type="SAM" id="MobiDB-lite"/>
    </source>
</evidence>
<sequence>MIVRTGAVNRNRKQSMAVTLLQQRRSAIFGASLRRQTLVPSKQSVEIRLSDMSSASEIDRGRSPAQKNPVELPSDATTRLDGSSTTAPFSFSTAVREMARRESRAPNVDDEALGNGSPSRRR</sequence>
<evidence type="ECO:0000313" key="2">
    <source>
        <dbReference type="Proteomes" id="UP000887566"/>
    </source>
</evidence>
<dbReference type="AlphaFoldDB" id="A0A914WP13"/>
<proteinExistence type="predicted"/>
<accession>A0A914WP13</accession>
<organism evidence="2 3">
    <name type="scientific">Plectus sambesii</name>
    <dbReference type="NCBI Taxonomy" id="2011161"/>
    <lineage>
        <taxon>Eukaryota</taxon>
        <taxon>Metazoa</taxon>
        <taxon>Ecdysozoa</taxon>
        <taxon>Nematoda</taxon>
        <taxon>Chromadorea</taxon>
        <taxon>Plectida</taxon>
        <taxon>Plectina</taxon>
        <taxon>Plectoidea</taxon>
        <taxon>Plectidae</taxon>
        <taxon>Plectus</taxon>
    </lineage>
</organism>
<evidence type="ECO:0000313" key="3">
    <source>
        <dbReference type="WBParaSite" id="PSAMB.scaffold462size50287.g6179.t1"/>
    </source>
</evidence>
<dbReference type="WBParaSite" id="PSAMB.scaffold462size50287.g6179.t1">
    <property type="protein sequence ID" value="PSAMB.scaffold462size50287.g6179.t1"/>
    <property type="gene ID" value="PSAMB.scaffold462size50287.g6179"/>
</dbReference>
<keyword evidence="2" id="KW-1185">Reference proteome</keyword>